<dbReference type="GO" id="GO:0003676">
    <property type="term" value="F:nucleic acid binding"/>
    <property type="evidence" value="ECO:0007669"/>
    <property type="project" value="InterPro"/>
</dbReference>
<reference evidence="2" key="2">
    <citation type="submission" date="2021-03" db="UniProtKB">
        <authorList>
            <consortium name="EnsemblPlants"/>
        </authorList>
    </citation>
    <scope>IDENTIFICATION</scope>
</reference>
<organism evidence="2 3">
    <name type="scientific">Cannabis sativa</name>
    <name type="common">Hemp</name>
    <name type="synonym">Marijuana</name>
    <dbReference type="NCBI Taxonomy" id="3483"/>
    <lineage>
        <taxon>Eukaryota</taxon>
        <taxon>Viridiplantae</taxon>
        <taxon>Streptophyta</taxon>
        <taxon>Embryophyta</taxon>
        <taxon>Tracheophyta</taxon>
        <taxon>Spermatophyta</taxon>
        <taxon>Magnoliopsida</taxon>
        <taxon>eudicotyledons</taxon>
        <taxon>Gunneridae</taxon>
        <taxon>Pentapetalae</taxon>
        <taxon>rosids</taxon>
        <taxon>fabids</taxon>
        <taxon>Rosales</taxon>
        <taxon>Cannabaceae</taxon>
        <taxon>Cannabis</taxon>
    </lineage>
</organism>
<dbReference type="CDD" id="cd06222">
    <property type="entry name" value="RNase_H_like"/>
    <property type="match status" value="1"/>
</dbReference>
<dbReference type="InterPro" id="IPR043502">
    <property type="entry name" value="DNA/RNA_pol_sf"/>
</dbReference>
<dbReference type="Pfam" id="PF13456">
    <property type="entry name" value="RVT_3"/>
    <property type="match status" value="1"/>
</dbReference>
<dbReference type="InterPro" id="IPR012337">
    <property type="entry name" value="RNaseH-like_sf"/>
</dbReference>
<dbReference type="Pfam" id="PF13966">
    <property type="entry name" value="zf-RVT"/>
    <property type="match status" value="1"/>
</dbReference>
<dbReference type="Gene3D" id="3.30.420.10">
    <property type="entry name" value="Ribonuclease H-like superfamily/Ribonuclease H"/>
    <property type="match status" value="1"/>
</dbReference>
<dbReference type="PROSITE" id="PS50878">
    <property type="entry name" value="RT_POL"/>
    <property type="match status" value="1"/>
</dbReference>
<dbReference type="InterPro" id="IPR044730">
    <property type="entry name" value="RNase_H-like_dom_plant"/>
</dbReference>
<evidence type="ECO:0000313" key="3">
    <source>
        <dbReference type="Proteomes" id="UP000596661"/>
    </source>
</evidence>
<keyword evidence="3" id="KW-1185">Reference proteome</keyword>
<sequence>MQVYKSQNLVIGADFDSLFTEGVSAEENASISRCLTVEEIRSVVFAMHPLKSPGPDGFSGIFYRKYWRIVGAKVCKIVQGFFEDQSVCPNLNHTFLCLIPKVTNASRFDQFRPISLCNFCYKIISRILTDRLKKVIDRLVSPFQSAFVPGRWIAECSMMAQEVLQSFKRKKGKHGVMAIKTDMSKAYDCLEWTFLLRVLKANGFSDHVCSIIMACVTSVTYSVLLNGAPLTPFNPKRGLRQGDPLSPFLFILCSEVLSKLILRTENNGDLNGAKVSRNATPITHLFYADDAIFFCKANGSNANALLQCISQYEDWSGQRVNKQKSGVVFSPNTSQRCKDELKNKIGMNCLRRDEKYLGNPFFFSANKRKDFNFLKEKIMSRLEALVPKALCEELDRIVARFWWVGNSVKERYRAFKSWQEIFQPKRCGGLGLRRFSDINKAMLAKLCWMVLTGMDKAWVKLMEARYCQVVNAWRVEKRAGDSRAWLGILEATNICTAGAGVLIGGGESDLWERPCVPGKSMEEVRDSFHYSRRHAFVRVSDLFMEGSRLWNEELIRESFDEEVAMSILRIRPLATSEDIIFGKGSKSGMYTVKSGYWLSQHSRFKNPNRVWEKLWRSKIHQRLKLFLWKTWSDALPSKQRLGLVDNTCSLCHVASESALHLFGSCSVLVSVKRSGIGGIRVKEMELRDVPLKVTDRVDLHVPVVENLDEMQCFHCDASILDDAAGVAAVEVAELNVGDSWVASDFHTVSGILEGELLAILLALKVARERGVRKIKILSDSKVAIMALNNGCLPYGWGTYPVFESCLCVCKCFDLVVFVHCPRSLNGVADAVAGWVRCAKSCTSGLLKVVAPLVALSLL</sequence>
<evidence type="ECO:0000259" key="1">
    <source>
        <dbReference type="PROSITE" id="PS50878"/>
    </source>
</evidence>
<dbReference type="EMBL" id="UZAU01000430">
    <property type="status" value="NOT_ANNOTATED_CDS"/>
    <property type="molecule type" value="Genomic_DNA"/>
</dbReference>
<dbReference type="InterPro" id="IPR052343">
    <property type="entry name" value="Retrotransposon-Effector_Assoc"/>
</dbReference>
<dbReference type="InterPro" id="IPR026960">
    <property type="entry name" value="RVT-Znf"/>
</dbReference>
<dbReference type="Pfam" id="PF00078">
    <property type="entry name" value="RVT_1"/>
    <property type="match status" value="1"/>
</dbReference>
<dbReference type="GO" id="GO:0004523">
    <property type="term" value="F:RNA-DNA hybrid ribonuclease activity"/>
    <property type="evidence" value="ECO:0007669"/>
    <property type="project" value="InterPro"/>
</dbReference>
<dbReference type="CDD" id="cd01650">
    <property type="entry name" value="RT_nLTR_like"/>
    <property type="match status" value="1"/>
</dbReference>
<proteinExistence type="predicted"/>
<dbReference type="AlphaFoldDB" id="A0A803PQY7"/>
<dbReference type="PANTHER" id="PTHR46890">
    <property type="entry name" value="NON-LTR RETROLELEMENT REVERSE TRANSCRIPTASE-LIKE PROTEIN-RELATED"/>
    <property type="match status" value="1"/>
</dbReference>
<dbReference type="Gramene" id="evm.model.05.570">
    <property type="protein sequence ID" value="cds.evm.model.05.570"/>
    <property type="gene ID" value="evm.TU.05.570"/>
</dbReference>
<protein>
    <recommendedName>
        <fullName evidence="1">Reverse transcriptase domain-containing protein</fullName>
    </recommendedName>
</protein>
<dbReference type="InterPro" id="IPR002156">
    <property type="entry name" value="RNaseH_domain"/>
</dbReference>
<accession>A0A803PQY7</accession>
<dbReference type="SUPFAM" id="SSF56672">
    <property type="entry name" value="DNA/RNA polymerases"/>
    <property type="match status" value="1"/>
</dbReference>
<dbReference type="Proteomes" id="UP000596661">
    <property type="component" value="Chromosome 5"/>
</dbReference>
<evidence type="ECO:0000313" key="2">
    <source>
        <dbReference type="EnsemblPlants" id="cds.evm.model.05.570"/>
    </source>
</evidence>
<dbReference type="OMA" id="NICTAGA"/>
<feature type="domain" description="Reverse transcriptase" evidence="1">
    <location>
        <begin position="80"/>
        <end position="361"/>
    </location>
</feature>
<dbReference type="InterPro" id="IPR036397">
    <property type="entry name" value="RNaseH_sf"/>
</dbReference>
<name>A0A803PQY7_CANSA</name>
<dbReference type="InterPro" id="IPR000477">
    <property type="entry name" value="RT_dom"/>
</dbReference>
<dbReference type="EnsemblPlants" id="evm.model.05.570">
    <property type="protein sequence ID" value="cds.evm.model.05.570"/>
    <property type="gene ID" value="evm.TU.05.570"/>
</dbReference>
<dbReference type="PANTHER" id="PTHR46890:SF48">
    <property type="entry name" value="RNA-DIRECTED DNA POLYMERASE"/>
    <property type="match status" value="1"/>
</dbReference>
<reference evidence="2" key="1">
    <citation type="submission" date="2018-11" db="EMBL/GenBank/DDBJ databases">
        <authorList>
            <person name="Grassa J C."/>
        </authorList>
    </citation>
    <scope>NUCLEOTIDE SEQUENCE [LARGE SCALE GENOMIC DNA]</scope>
</reference>
<dbReference type="SUPFAM" id="SSF53098">
    <property type="entry name" value="Ribonuclease H-like"/>
    <property type="match status" value="1"/>
</dbReference>